<comment type="caution">
    <text evidence="3">The sequence shown here is derived from an EMBL/GenBank/DDBJ whole genome shotgun (WGS) entry which is preliminary data.</text>
</comment>
<evidence type="ECO:0008006" key="4">
    <source>
        <dbReference type="Google" id="ProtNLM"/>
    </source>
</evidence>
<name>X8E464_MYCXE</name>
<feature type="transmembrane region" description="Helical" evidence="2">
    <location>
        <begin position="114"/>
        <end position="139"/>
    </location>
</feature>
<keyword evidence="2" id="KW-0812">Transmembrane</keyword>
<feature type="transmembrane region" description="Helical" evidence="2">
    <location>
        <begin position="31"/>
        <end position="50"/>
    </location>
</feature>
<accession>X8E464</accession>
<evidence type="ECO:0000256" key="2">
    <source>
        <dbReference type="SAM" id="Phobius"/>
    </source>
</evidence>
<evidence type="ECO:0000313" key="3">
    <source>
        <dbReference type="EMBL" id="EUA75394.1"/>
    </source>
</evidence>
<feature type="region of interest" description="Disordered" evidence="1">
    <location>
        <begin position="186"/>
        <end position="211"/>
    </location>
</feature>
<reference evidence="3" key="1">
    <citation type="submission" date="2014-01" db="EMBL/GenBank/DDBJ databases">
        <authorList>
            <person name="Brown-Elliot B."/>
            <person name="Wallace R."/>
            <person name="Lenaerts A."/>
            <person name="Ordway D."/>
            <person name="DeGroote M.A."/>
            <person name="Parker T."/>
            <person name="Sizemore C."/>
            <person name="Tallon L.J."/>
            <person name="Sadzewicz L.K."/>
            <person name="Sengamalay N."/>
            <person name="Fraser C.M."/>
            <person name="Hine E."/>
            <person name="Shefchek K.A."/>
            <person name="Das S.P."/>
            <person name="Tettelin H."/>
        </authorList>
    </citation>
    <scope>NUCLEOTIDE SEQUENCE [LARGE SCALE GENOMIC DNA]</scope>
    <source>
        <strain evidence="3">4042</strain>
    </source>
</reference>
<gene>
    <name evidence="3" type="ORF">I553_3287</name>
</gene>
<keyword evidence="2" id="KW-0472">Membrane</keyword>
<keyword evidence="2" id="KW-1133">Transmembrane helix</keyword>
<dbReference type="AlphaFoldDB" id="X8E464"/>
<proteinExistence type="predicted"/>
<evidence type="ECO:0000256" key="1">
    <source>
        <dbReference type="SAM" id="MobiDB-lite"/>
    </source>
</evidence>
<feature type="transmembrane region" description="Helical" evidence="2">
    <location>
        <begin position="80"/>
        <end position="102"/>
    </location>
</feature>
<dbReference type="PATRIC" id="fig|1299334.3.peg.792"/>
<organism evidence="3">
    <name type="scientific">Mycobacterium xenopi 4042</name>
    <dbReference type="NCBI Taxonomy" id="1299334"/>
    <lineage>
        <taxon>Bacteria</taxon>
        <taxon>Bacillati</taxon>
        <taxon>Actinomycetota</taxon>
        <taxon>Actinomycetes</taxon>
        <taxon>Mycobacteriales</taxon>
        <taxon>Mycobacteriaceae</taxon>
        <taxon>Mycobacterium</taxon>
    </lineage>
</organism>
<sequence>MAVISLILWGLGTALMTVLYGLANTMFIPKILFSGSFCGVMVSTACYLFTEFALRPVAAQALQAGPPPRRLAHGIMGRTMVVWMLGSGLPVIGIALTAFFALTLRNLTETQFGVAVLMLAAATLIFGFLLMWILSWLIATPVRVVRAALKRVEQGICAGSWWCSTAPSSGSCRAASMRWSTGCGKENASATSSDAMSVGRWRRPQNESDPS</sequence>
<dbReference type="EMBL" id="JAOB01000010">
    <property type="protein sequence ID" value="EUA75394.1"/>
    <property type="molecule type" value="Genomic_DNA"/>
</dbReference>
<protein>
    <recommendedName>
        <fullName evidence="4">Adenylate cyclase domain protein</fullName>
    </recommendedName>
</protein>